<dbReference type="InterPro" id="IPR029056">
    <property type="entry name" value="Ribokinase-like"/>
</dbReference>
<dbReference type="SUPFAM" id="SSF110581">
    <property type="entry name" value="Indigoidine synthase A-like"/>
    <property type="match status" value="1"/>
</dbReference>
<evidence type="ECO:0000313" key="9">
    <source>
        <dbReference type="Ensembl" id="ENSSLDP00000020108.1"/>
    </source>
</evidence>
<dbReference type="GO" id="GO:0016798">
    <property type="term" value="F:hydrolase activity, acting on glycosyl bonds"/>
    <property type="evidence" value="ECO:0007669"/>
    <property type="project" value="UniProtKB-KW"/>
</dbReference>
<keyword evidence="4" id="KW-0378">Hydrolase</keyword>
<keyword evidence="1" id="KW-0808">Transferase</keyword>
<evidence type="ECO:0000256" key="4">
    <source>
        <dbReference type="ARBA" id="ARBA00022801"/>
    </source>
</evidence>
<keyword evidence="10" id="KW-1185">Reference proteome</keyword>
<dbReference type="GeneTree" id="ENSGT00390000007427"/>
<evidence type="ECO:0000256" key="5">
    <source>
        <dbReference type="ARBA" id="ARBA00023211"/>
    </source>
</evidence>
<dbReference type="Ensembl" id="ENSSLDT00000020778.1">
    <property type="protein sequence ID" value="ENSSLDP00000020108.1"/>
    <property type="gene ID" value="ENSSLDG00000015664.1"/>
</dbReference>
<dbReference type="PROSITE" id="PS00583">
    <property type="entry name" value="PFKB_KINASES_1"/>
    <property type="match status" value="1"/>
</dbReference>
<dbReference type="GO" id="GO:0006753">
    <property type="term" value="P:nucleoside phosphate metabolic process"/>
    <property type="evidence" value="ECO:0007669"/>
    <property type="project" value="UniProtKB-ARBA"/>
</dbReference>
<evidence type="ECO:0000256" key="2">
    <source>
        <dbReference type="ARBA" id="ARBA00022723"/>
    </source>
</evidence>
<sequence>MIAAHRAGIPVFVTGGIGGVHRDGENSLDISADLTELGRTPIAVVSAGVKSILDIGRTLEFLETHGVCVVTYGKSKHFPAFFSPRSGFTSPYQVSNPAEAAKLIASTLSLGHQSGVLLAVPIPEEHAAAGKQIEEAIQAAVTEASAKGITGRDVTPFILQRVNELTKGKSLQANIALIHNNARVGSQIRKLRSQTPHSGKHSSQSDTCSAVVLQVVIGGINVDFIAKAKAKTMHYGQTNPGSVCQSFGGVGRNIADSLSRLGHRPLFISAIGADSHSDAVLNYCKHMNTSGVARLEEQSTATYCVVITESGEMSLGMGDMDIHQQITEQYVSQFEEQISSATLVCLDGNIPVSTIDYVCRVAKKHNINVWYEPTDAQKARKPFLSDAWKSLSYSSPNLVELCTMNKTLGIPTPEGKQKVCPSAQTQWHRILAPFPPPNFNAS</sequence>
<dbReference type="PANTHER" id="PTHR42909">
    <property type="entry name" value="ZGC:136858"/>
    <property type="match status" value="1"/>
</dbReference>
<dbReference type="AlphaFoldDB" id="A0A3B4XWB3"/>
<keyword evidence="5" id="KW-0464">Manganese</keyword>
<dbReference type="PANTHER" id="PTHR42909:SF1">
    <property type="entry name" value="CARBOHYDRATE KINASE PFKB DOMAIN-CONTAINING PROTEIN"/>
    <property type="match status" value="1"/>
</dbReference>
<accession>A0A3B4XWB3</accession>
<evidence type="ECO:0000256" key="3">
    <source>
        <dbReference type="ARBA" id="ARBA00022777"/>
    </source>
</evidence>
<evidence type="ECO:0000256" key="7">
    <source>
        <dbReference type="ARBA" id="ARBA00023295"/>
    </source>
</evidence>
<dbReference type="SUPFAM" id="SSF53613">
    <property type="entry name" value="Ribokinase-like"/>
    <property type="match status" value="1"/>
</dbReference>
<keyword evidence="6" id="KW-0456">Lyase</keyword>
<evidence type="ECO:0000259" key="8">
    <source>
        <dbReference type="Pfam" id="PF00294"/>
    </source>
</evidence>
<dbReference type="InterPro" id="IPR011611">
    <property type="entry name" value="PfkB_dom"/>
</dbReference>
<dbReference type="Gene3D" id="3.40.1790.10">
    <property type="entry name" value="Indigoidine synthase domain"/>
    <property type="match status" value="1"/>
</dbReference>
<dbReference type="Gene3D" id="3.40.1190.20">
    <property type="match status" value="1"/>
</dbReference>
<feature type="domain" description="Carbohydrate kinase PfkB" evidence="8">
    <location>
        <begin position="215"/>
        <end position="422"/>
    </location>
</feature>
<name>A0A3B4XWB3_SERLL</name>
<dbReference type="Pfam" id="PF04227">
    <property type="entry name" value="Indigoidine_A"/>
    <property type="match status" value="1"/>
</dbReference>
<dbReference type="GO" id="GO:0016301">
    <property type="term" value="F:kinase activity"/>
    <property type="evidence" value="ECO:0007669"/>
    <property type="project" value="UniProtKB-KW"/>
</dbReference>
<dbReference type="Pfam" id="PF00294">
    <property type="entry name" value="PfkB"/>
    <property type="match status" value="1"/>
</dbReference>
<organism evidence="9 10">
    <name type="scientific">Seriola lalandi dorsalis</name>
    <dbReference type="NCBI Taxonomy" id="1841481"/>
    <lineage>
        <taxon>Eukaryota</taxon>
        <taxon>Metazoa</taxon>
        <taxon>Chordata</taxon>
        <taxon>Craniata</taxon>
        <taxon>Vertebrata</taxon>
        <taxon>Euteleostomi</taxon>
        <taxon>Actinopterygii</taxon>
        <taxon>Neopterygii</taxon>
        <taxon>Teleostei</taxon>
        <taxon>Neoteleostei</taxon>
        <taxon>Acanthomorphata</taxon>
        <taxon>Carangaria</taxon>
        <taxon>Carangiformes</taxon>
        <taxon>Carangidae</taxon>
        <taxon>Seriola</taxon>
    </lineage>
</organism>
<dbReference type="GO" id="GO:0004730">
    <property type="term" value="F:pseudouridylate synthase activity"/>
    <property type="evidence" value="ECO:0007669"/>
    <property type="project" value="InterPro"/>
</dbReference>
<dbReference type="InterPro" id="IPR007342">
    <property type="entry name" value="PsuG"/>
</dbReference>
<keyword evidence="2" id="KW-0479">Metal-binding</keyword>
<keyword evidence="3" id="KW-0418">Kinase</keyword>
<dbReference type="InterPro" id="IPR022830">
    <property type="entry name" value="Indigdn_synthA-like"/>
</dbReference>
<evidence type="ECO:0000256" key="6">
    <source>
        <dbReference type="ARBA" id="ARBA00023239"/>
    </source>
</evidence>
<protein>
    <submittedName>
        <fullName evidence="9">Zgc:136858</fullName>
    </submittedName>
</protein>
<reference evidence="9" key="1">
    <citation type="submission" date="2025-08" db="UniProtKB">
        <authorList>
            <consortium name="Ensembl"/>
        </authorList>
    </citation>
    <scope>IDENTIFICATION</scope>
</reference>
<keyword evidence="7" id="KW-0326">Glycosidase</keyword>
<proteinExistence type="predicted"/>
<evidence type="ECO:0000256" key="1">
    <source>
        <dbReference type="ARBA" id="ARBA00022679"/>
    </source>
</evidence>
<dbReference type="CDD" id="cd01941">
    <property type="entry name" value="YeiC_kinase_like"/>
    <property type="match status" value="1"/>
</dbReference>
<dbReference type="GO" id="GO:0005737">
    <property type="term" value="C:cytoplasm"/>
    <property type="evidence" value="ECO:0007669"/>
    <property type="project" value="TreeGrafter"/>
</dbReference>
<dbReference type="Proteomes" id="UP000261360">
    <property type="component" value="Unplaced"/>
</dbReference>
<dbReference type="InterPro" id="IPR002173">
    <property type="entry name" value="Carboh/pur_kinase_PfkB_CS"/>
</dbReference>
<reference evidence="9" key="2">
    <citation type="submission" date="2025-09" db="UniProtKB">
        <authorList>
            <consortium name="Ensembl"/>
        </authorList>
    </citation>
    <scope>IDENTIFICATION</scope>
</reference>
<dbReference type="GO" id="GO:0046872">
    <property type="term" value="F:metal ion binding"/>
    <property type="evidence" value="ECO:0007669"/>
    <property type="project" value="UniProtKB-KW"/>
</dbReference>
<evidence type="ECO:0000313" key="10">
    <source>
        <dbReference type="Proteomes" id="UP000261360"/>
    </source>
</evidence>